<dbReference type="InterPro" id="IPR012338">
    <property type="entry name" value="Beta-lactam/transpept-like"/>
</dbReference>
<reference evidence="15 16" key="1">
    <citation type="journal article" date="2016" name="Nat. Commun.">
        <title>Thousands of microbial genomes shed light on interconnected biogeochemical processes in an aquifer system.</title>
        <authorList>
            <person name="Anantharaman K."/>
            <person name="Brown C.T."/>
            <person name="Hug L.A."/>
            <person name="Sharon I."/>
            <person name="Castelle C.J."/>
            <person name="Probst A.J."/>
            <person name="Thomas B.C."/>
            <person name="Singh A."/>
            <person name="Wilkins M.J."/>
            <person name="Karaoz U."/>
            <person name="Brodie E.L."/>
            <person name="Williams K.H."/>
            <person name="Hubbard S.S."/>
            <person name="Banfield J.F."/>
        </authorList>
    </citation>
    <scope>NUCLEOTIDE SEQUENCE [LARGE SCALE GENOMIC DNA]</scope>
</reference>
<dbReference type="NCBIfam" id="TIGR03423">
    <property type="entry name" value="pbp2_mrdA"/>
    <property type="match status" value="1"/>
</dbReference>
<keyword evidence="5" id="KW-0645">Protease</keyword>
<evidence type="ECO:0000259" key="14">
    <source>
        <dbReference type="Pfam" id="PF03717"/>
    </source>
</evidence>
<evidence type="ECO:0000256" key="11">
    <source>
        <dbReference type="ARBA" id="ARBA00023136"/>
    </source>
</evidence>
<protein>
    <submittedName>
        <fullName evidence="15">Penicillin-binding protein 2</fullName>
    </submittedName>
</protein>
<name>A0A1F5NUX4_9BACT</name>
<dbReference type="InterPro" id="IPR036138">
    <property type="entry name" value="PBP_dimer_sf"/>
</dbReference>
<dbReference type="GO" id="GO:0071555">
    <property type="term" value="P:cell wall organization"/>
    <property type="evidence" value="ECO:0007669"/>
    <property type="project" value="UniProtKB-KW"/>
</dbReference>
<comment type="subcellular location">
    <subcellularLocation>
        <location evidence="2">Cell membrane</location>
    </subcellularLocation>
    <subcellularLocation>
        <location evidence="1">Membrane</location>
        <topology evidence="1">Single-pass membrane protein</topology>
    </subcellularLocation>
</comment>
<dbReference type="Pfam" id="PF03717">
    <property type="entry name" value="PBP_dimer"/>
    <property type="match status" value="1"/>
</dbReference>
<sequence length="643" mass="71472">MPDPFNLNFFGGKKLREQKNLSFDEAFLDVQNDDPQIMDDEKDRFDLRPLVWLVLISFFVLAGRIYQLQIVHGEAYRDLAEGNKLRVEYVLPPRGLVLDKYEKVIAANMPSFELAVNINLLPRDDAQRLREIEEIALILGQDKAEILDRISQAVPDAFGNQTLAQNITKEQALILIAKQDSLKGFGVENASIRDYKDSAVFSHLVGYSGKITAEELKQYQGQNYLLNDYIGKTGLEIEYEEYLRGIAGRKQVEIDAAGKFKKNLPEVPATVGNNLKLNIDYDLQKKIYDSLLEIMRRGGSKRAAAIAQDPETGSVLAFVSLPGFDNNMFARGITLREYQALLNDPNIPLLNRVLSGTYPPGSTVKPMLAIAALSEGVITPQTRILDDGVIRIGNFTFYGYDPKGLGLMDIYSAIARSSDIYFYTIGGGSPKSPVQGLGPEKLAQWYRKFNLGERLGIDLPGEKSGLVPSPGWKQEVKKEQWYLGDTYHVAIGQGDLLVTPLQVNNWTATIANGGKIMQPQVVSEIQTPSGELIERKAPEVLRENFLDPQWVKVAADGMRRTVLAGSARSLASLPVEIAGKTGTAQFDARNPSRTHAWFTSYAPFADPQIALTILVESGGEGSSVAVPVARMVYEWWYDNRMNK</sequence>
<evidence type="ECO:0000256" key="4">
    <source>
        <dbReference type="ARBA" id="ARBA00022519"/>
    </source>
</evidence>
<dbReference type="InterPro" id="IPR017790">
    <property type="entry name" value="Penicillin-binding_protein_2"/>
</dbReference>
<dbReference type="PANTHER" id="PTHR30627">
    <property type="entry name" value="PEPTIDOGLYCAN D,D-TRANSPEPTIDASE"/>
    <property type="match status" value="1"/>
</dbReference>
<dbReference type="SUPFAM" id="SSF56519">
    <property type="entry name" value="Penicillin binding protein dimerisation domain"/>
    <property type="match status" value="1"/>
</dbReference>
<evidence type="ECO:0000256" key="8">
    <source>
        <dbReference type="ARBA" id="ARBA00022960"/>
    </source>
</evidence>
<keyword evidence="9" id="KW-0573">Peptidoglycan synthesis</keyword>
<dbReference type="Pfam" id="PF00905">
    <property type="entry name" value="Transpeptidase"/>
    <property type="match status" value="1"/>
</dbReference>
<dbReference type="AlphaFoldDB" id="A0A1F5NUX4"/>
<evidence type="ECO:0000256" key="7">
    <source>
        <dbReference type="ARBA" id="ARBA00022801"/>
    </source>
</evidence>
<evidence type="ECO:0000313" key="15">
    <source>
        <dbReference type="EMBL" id="OGE81413.1"/>
    </source>
</evidence>
<comment type="caution">
    <text evidence="15">The sequence shown here is derived from an EMBL/GenBank/DDBJ whole genome shotgun (WGS) entry which is preliminary data.</text>
</comment>
<dbReference type="PANTHER" id="PTHR30627:SF2">
    <property type="entry name" value="PEPTIDOGLYCAN D,D-TRANSPEPTIDASE MRDA"/>
    <property type="match status" value="1"/>
</dbReference>
<keyword evidence="10" id="KW-1133">Transmembrane helix</keyword>
<evidence type="ECO:0000256" key="2">
    <source>
        <dbReference type="ARBA" id="ARBA00004236"/>
    </source>
</evidence>
<dbReference type="STRING" id="1817825.A2720_02640"/>
<dbReference type="Proteomes" id="UP000178892">
    <property type="component" value="Unassembled WGS sequence"/>
</dbReference>
<dbReference type="InterPro" id="IPR005311">
    <property type="entry name" value="PBP_dimer"/>
</dbReference>
<dbReference type="EMBL" id="MFEL01000008">
    <property type="protein sequence ID" value="OGE81413.1"/>
    <property type="molecule type" value="Genomic_DNA"/>
</dbReference>
<gene>
    <name evidence="15" type="ORF">A2720_02640</name>
</gene>
<keyword evidence="6" id="KW-0812">Transmembrane</keyword>
<organism evidence="15 16">
    <name type="scientific">Candidatus Doudnabacteria bacterium RIFCSPHIGHO2_01_FULL_46_24</name>
    <dbReference type="NCBI Taxonomy" id="1817825"/>
    <lineage>
        <taxon>Bacteria</taxon>
        <taxon>Candidatus Doudnaibacteriota</taxon>
    </lineage>
</organism>
<dbReference type="Gene3D" id="3.40.710.10">
    <property type="entry name" value="DD-peptidase/beta-lactamase superfamily"/>
    <property type="match status" value="1"/>
</dbReference>
<keyword evidence="8" id="KW-0133">Cell shape</keyword>
<evidence type="ECO:0000256" key="12">
    <source>
        <dbReference type="ARBA" id="ARBA00023316"/>
    </source>
</evidence>
<evidence type="ECO:0000313" key="16">
    <source>
        <dbReference type="Proteomes" id="UP000178892"/>
    </source>
</evidence>
<dbReference type="GO" id="GO:0008658">
    <property type="term" value="F:penicillin binding"/>
    <property type="evidence" value="ECO:0007669"/>
    <property type="project" value="InterPro"/>
</dbReference>
<keyword evidence="11" id="KW-0472">Membrane</keyword>
<dbReference type="GO" id="GO:0009252">
    <property type="term" value="P:peptidoglycan biosynthetic process"/>
    <property type="evidence" value="ECO:0007669"/>
    <property type="project" value="UniProtKB-KW"/>
</dbReference>
<dbReference type="GO" id="GO:0071972">
    <property type="term" value="F:peptidoglycan L,D-transpeptidase activity"/>
    <property type="evidence" value="ECO:0007669"/>
    <property type="project" value="TreeGrafter"/>
</dbReference>
<proteinExistence type="predicted"/>
<evidence type="ECO:0000256" key="5">
    <source>
        <dbReference type="ARBA" id="ARBA00022670"/>
    </source>
</evidence>
<evidence type="ECO:0000256" key="3">
    <source>
        <dbReference type="ARBA" id="ARBA00022475"/>
    </source>
</evidence>
<dbReference type="InterPro" id="IPR050515">
    <property type="entry name" value="Beta-lactam/transpept"/>
</dbReference>
<keyword evidence="12" id="KW-0961">Cell wall biogenesis/degradation</keyword>
<evidence type="ECO:0000256" key="9">
    <source>
        <dbReference type="ARBA" id="ARBA00022984"/>
    </source>
</evidence>
<accession>A0A1F5NUX4</accession>
<evidence type="ECO:0000256" key="1">
    <source>
        <dbReference type="ARBA" id="ARBA00004167"/>
    </source>
</evidence>
<keyword evidence="3" id="KW-1003">Cell membrane</keyword>
<dbReference type="GO" id="GO:0009002">
    <property type="term" value="F:serine-type D-Ala-D-Ala carboxypeptidase activity"/>
    <property type="evidence" value="ECO:0007669"/>
    <property type="project" value="InterPro"/>
</dbReference>
<dbReference type="GO" id="GO:0008360">
    <property type="term" value="P:regulation of cell shape"/>
    <property type="evidence" value="ECO:0007669"/>
    <property type="project" value="UniProtKB-KW"/>
</dbReference>
<feature type="domain" description="Penicillin-binding protein dimerisation" evidence="14">
    <location>
        <begin position="92"/>
        <end position="263"/>
    </location>
</feature>
<evidence type="ECO:0000256" key="10">
    <source>
        <dbReference type="ARBA" id="ARBA00022989"/>
    </source>
</evidence>
<dbReference type="Gene3D" id="3.30.1390.30">
    <property type="entry name" value="Penicillin-binding protein 2a, domain 3"/>
    <property type="match status" value="1"/>
</dbReference>
<dbReference type="SUPFAM" id="SSF56601">
    <property type="entry name" value="beta-lactamase/transpeptidase-like"/>
    <property type="match status" value="1"/>
</dbReference>
<dbReference type="InterPro" id="IPR001460">
    <property type="entry name" value="PCN-bd_Tpept"/>
</dbReference>
<keyword evidence="7" id="KW-0378">Hydrolase</keyword>
<dbReference type="Gene3D" id="3.90.1310.10">
    <property type="entry name" value="Penicillin-binding protein 2a (Domain 2)"/>
    <property type="match status" value="1"/>
</dbReference>
<feature type="domain" description="Penicillin-binding protein transpeptidase" evidence="13">
    <location>
        <begin position="304"/>
        <end position="633"/>
    </location>
</feature>
<evidence type="ECO:0000259" key="13">
    <source>
        <dbReference type="Pfam" id="PF00905"/>
    </source>
</evidence>
<evidence type="ECO:0000256" key="6">
    <source>
        <dbReference type="ARBA" id="ARBA00022692"/>
    </source>
</evidence>
<keyword evidence="4" id="KW-0997">Cell inner membrane</keyword>
<dbReference type="GO" id="GO:0005886">
    <property type="term" value="C:plasma membrane"/>
    <property type="evidence" value="ECO:0007669"/>
    <property type="project" value="UniProtKB-SubCell"/>
</dbReference>
<dbReference type="GO" id="GO:0006508">
    <property type="term" value="P:proteolysis"/>
    <property type="evidence" value="ECO:0007669"/>
    <property type="project" value="UniProtKB-KW"/>
</dbReference>